<dbReference type="STRING" id="1192034.CAP_7134"/>
<name>A0A017SZG3_9BACT</name>
<organism evidence="1 2">
    <name type="scientific">Chondromyces apiculatus DSM 436</name>
    <dbReference type="NCBI Taxonomy" id="1192034"/>
    <lineage>
        <taxon>Bacteria</taxon>
        <taxon>Pseudomonadati</taxon>
        <taxon>Myxococcota</taxon>
        <taxon>Polyangia</taxon>
        <taxon>Polyangiales</taxon>
        <taxon>Polyangiaceae</taxon>
        <taxon>Chondromyces</taxon>
    </lineage>
</organism>
<comment type="caution">
    <text evidence="1">The sequence shown here is derived from an EMBL/GenBank/DDBJ whole genome shotgun (WGS) entry which is preliminary data.</text>
</comment>
<proteinExistence type="predicted"/>
<dbReference type="EMBL" id="ASRX01000061">
    <property type="protein sequence ID" value="EYF02363.1"/>
    <property type="molecule type" value="Genomic_DNA"/>
</dbReference>
<dbReference type="OrthoDB" id="5071at2"/>
<gene>
    <name evidence="1" type="ORF">CAP_7134</name>
</gene>
<evidence type="ECO:0000313" key="2">
    <source>
        <dbReference type="Proteomes" id="UP000019678"/>
    </source>
</evidence>
<dbReference type="InterPro" id="IPR038555">
    <property type="entry name" value="Zincin_1_sf"/>
</dbReference>
<reference evidence="1 2" key="1">
    <citation type="submission" date="2013-05" db="EMBL/GenBank/DDBJ databases">
        <title>Genome assembly of Chondromyces apiculatus DSM 436.</title>
        <authorList>
            <person name="Sharma G."/>
            <person name="Khatri I."/>
            <person name="Kaur C."/>
            <person name="Mayilraj S."/>
            <person name="Subramanian S."/>
        </authorList>
    </citation>
    <scope>NUCLEOTIDE SEQUENCE [LARGE SCALE GENOMIC DNA]</scope>
    <source>
        <strain evidence="1 2">DSM 436</strain>
    </source>
</reference>
<dbReference type="AlphaFoldDB" id="A0A017SZG3"/>
<protein>
    <submittedName>
        <fullName evidence="1">Uncharacterized protein</fullName>
    </submittedName>
</protein>
<accession>A0A017SZG3</accession>
<dbReference type="Proteomes" id="UP000019678">
    <property type="component" value="Unassembled WGS sequence"/>
</dbReference>
<sequence length="451" mass="48744">MGESESESRVEARRLPGRVHLPSGRVVRLSDAVARARAAEVAADGEARGEAPWLRDLRVLGGAEVVTDDAGAAVAVGEMRLDDAHVLRALLAWAGVVPEEAGEFTCGNCGEAFAVAPSPLLEVGPFTDGELHDPELDRPFDVRAWHALPALRVRGRVCRRVRFAERTVDEAMALLVAAGKRSLRITPAVAAAMGVTGLGNERRAVAIADALAEAPEGAWAAVVELYMEARYPARLVGVQRCAGCGARNDLDVPLERELSRGEVEEAWGRRTVRGRARRREAAFPDLDAFEEEVRGAAERVYRSRGVRNVDLFVDAGVPLCDDGGEPLLGCYTPGGVDPELGIARAPEVRVFYRSFEAAFREDPGFDVRGEIEETLDHEVTHHLHFLSGVDPLDEEERGAIATEEVRRVGVAESARRARRGALADVLGFLRVTWPLWVIAAAAAVLGRCQGP</sequence>
<dbReference type="RefSeq" id="WP_044247568.1">
    <property type="nucleotide sequence ID" value="NZ_ASRX01000061.1"/>
</dbReference>
<dbReference type="Gene3D" id="3.30.2010.20">
    <property type="match status" value="1"/>
</dbReference>
<evidence type="ECO:0000313" key="1">
    <source>
        <dbReference type="EMBL" id="EYF02363.1"/>
    </source>
</evidence>
<keyword evidence="2" id="KW-1185">Reference proteome</keyword>